<dbReference type="AlphaFoldDB" id="A0A8J6BRY5"/>
<name>A0A8J6BRY5_ZIZPA</name>
<proteinExistence type="predicted"/>
<evidence type="ECO:0000313" key="1">
    <source>
        <dbReference type="EMBL" id="KAG8093524.1"/>
    </source>
</evidence>
<accession>A0A8J6BRY5</accession>
<organism evidence="1 2">
    <name type="scientific">Zizania palustris</name>
    <name type="common">Northern wild rice</name>
    <dbReference type="NCBI Taxonomy" id="103762"/>
    <lineage>
        <taxon>Eukaryota</taxon>
        <taxon>Viridiplantae</taxon>
        <taxon>Streptophyta</taxon>
        <taxon>Embryophyta</taxon>
        <taxon>Tracheophyta</taxon>
        <taxon>Spermatophyta</taxon>
        <taxon>Magnoliopsida</taxon>
        <taxon>Liliopsida</taxon>
        <taxon>Poales</taxon>
        <taxon>Poaceae</taxon>
        <taxon>BOP clade</taxon>
        <taxon>Oryzoideae</taxon>
        <taxon>Oryzeae</taxon>
        <taxon>Zizaniinae</taxon>
        <taxon>Zizania</taxon>
    </lineage>
</organism>
<gene>
    <name evidence="1" type="ORF">GUJ93_ZPchr0012g21804</name>
</gene>
<keyword evidence="2" id="KW-1185">Reference proteome</keyword>
<comment type="caution">
    <text evidence="1">The sequence shown here is derived from an EMBL/GenBank/DDBJ whole genome shotgun (WGS) entry which is preliminary data.</text>
</comment>
<evidence type="ECO:0000313" key="2">
    <source>
        <dbReference type="Proteomes" id="UP000729402"/>
    </source>
</evidence>
<dbReference type="EMBL" id="JAAALK010000080">
    <property type="protein sequence ID" value="KAG8093524.1"/>
    <property type="molecule type" value="Genomic_DNA"/>
</dbReference>
<dbReference type="Proteomes" id="UP000729402">
    <property type="component" value="Unassembled WGS sequence"/>
</dbReference>
<protein>
    <submittedName>
        <fullName evidence="1">Uncharacterized protein</fullName>
    </submittedName>
</protein>
<reference evidence="1" key="1">
    <citation type="journal article" date="2021" name="bioRxiv">
        <title>Whole Genome Assembly and Annotation of Northern Wild Rice, Zizania palustris L., Supports a Whole Genome Duplication in the Zizania Genus.</title>
        <authorList>
            <person name="Haas M."/>
            <person name="Kono T."/>
            <person name="Macchietto M."/>
            <person name="Millas R."/>
            <person name="McGilp L."/>
            <person name="Shao M."/>
            <person name="Duquette J."/>
            <person name="Hirsch C.N."/>
            <person name="Kimball J."/>
        </authorList>
    </citation>
    <scope>NUCLEOTIDE SEQUENCE</scope>
    <source>
        <tissue evidence="1">Fresh leaf tissue</tissue>
    </source>
</reference>
<sequence>MDEEEVEQIAVEEEMAERYSVPVEIFRAAGDVDCVRVSSIRGLEEARRLAAATDTKAVNIYLMPYLSPEDSLRIAQELEKPECSRLLVRNPELLTCKVAALEAMKAEAKREPIDSKQEHDGEHRLLVAKFRLHMENRLLIAHALRGNTLPALAFLKILHPLVYDTLPMDRRTGELGQQELLEILPDLQNEYPYSASEESDINELNQDLICILATLDWQDQLKVSGSLEFKGIQYRELMEEASLLGAANSTMTANALRRQLSSLMSSIVSKGLLGEDFCNSILNDYSIPTTRILIKSFCEQGDKYISELTELFLKQFTQDSVEAYIDIEKENTILLLWRLLSRKERRKERKHVDKQQPILGQLTELLKDARVDYNKVLNTAQEIDQLATL</sequence>
<reference evidence="1" key="2">
    <citation type="submission" date="2021-02" db="EMBL/GenBank/DDBJ databases">
        <authorList>
            <person name="Kimball J.A."/>
            <person name="Haas M.W."/>
            <person name="Macchietto M."/>
            <person name="Kono T."/>
            <person name="Duquette J."/>
            <person name="Shao M."/>
        </authorList>
    </citation>
    <scope>NUCLEOTIDE SEQUENCE</scope>
    <source>
        <tissue evidence="1">Fresh leaf tissue</tissue>
    </source>
</reference>
<dbReference type="OrthoDB" id="717302at2759"/>